<feature type="transmembrane region" description="Helical" evidence="1">
    <location>
        <begin position="84"/>
        <end position="104"/>
    </location>
</feature>
<evidence type="ECO:0000313" key="4">
    <source>
        <dbReference type="Proteomes" id="UP000019243"/>
    </source>
</evidence>
<comment type="caution">
    <text evidence="3">The sequence shown here is derived from an EMBL/GenBank/DDBJ whole genome shotgun (WGS) entry which is preliminary data.</text>
</comment>
<reference evidence="3 4" key="1">
    <citation type="submission" date="2012-12" db="EMBL/GenBank/DDBJ databases">
        <title>Novel taxa of Listeriaceae from agricultural environments in the United States.</title>
        <authorList>
            <person name="den Bakker H.C."/>
            <person name="Allred A."/>
            <person name="Warchocki S."/>
            <person name="Wright E.M."/>
            <person name="Burrell A."/>
            <person name="Nightingale K.K."/>
            <person name="Kephart D."/>
            <person name="Wiedmann M."/>
        </authorList>
    </citation>
    <scope>NUCLEOTIDE SEQUENCE [LARGE SCALE GENOMIC DNA]</scope>
    <source>
        <strain evidence="3 4">FSL F6-1037</strain>
    </source>
</reference>
<feature type="transmembrane region" description="Helical" evidence="1">
    <location>
        <begin position="31"/>
        <end position="48"/>
    </location>
</feature>
<organism evidence="3 4">
    <name type="scientific">Brochothrix campestris FSL F6-1037</name>
    <dbReference type="NCBI Taxonomy" id="1265861"/>
    <lineage>
        <taxon>Bacteria</taxon>
        <taxon>Bacillati</taxon>
        <taxon>Bacillota</taxon>
        <taxon>Bacilli</taxon>
        <taxon>Bacillales</taxon>
        <taxon>Listeriaceae</taxon>
        <taxon>Brochothrix</taxon>
    </lineage>
</organism>
<name>W7D7P5_9LIST</name>
<dbReference type="AlphaFoldDB" id="W7D7P5"/>
<accession>W7D7P5</accession>
<dbReference type="Pfam" id="PF04892">
    <property type="entry name" value="VanZ"/>
    <property type="match status" value="1"/>
</dbReference>
<dbReference type="EMBL" id="AODH01000012">
    <property type="protein sequence ID" value="EUJ41378.1"/>
    <property type="molecule type" value="Genomic_DNA"/>
</dbReference>
<feature type="transmembrane region" description="Helical" evidence="1">
    <location>
        <begin position="54"/>
        <end position="72"/>
    </location>
</feature>
<dbReference type="Proteomes" id="UP000019243">
    <property type="component" value="Unassembled WGS sequence"/>
</dbReference>
<proteinExistence type="predicted"/>
<feature type="domain" description="VanZ-like" evidence="2">
    <location>
        <begin position="21"/>
        <end position="104"/>
    </location>
</feature>
<keyword evidence="1" id="KW-0812">Transmembrane</keyword>
<evidence type="ECO:0000256" key="1">
    <source>
        <dbReference type="SAM" id="Phobius"/>
    </source>
</evidence>
<keyword evidence="1" id="KW-1133">Transmembrane helix</keyword>
<dbReference type="STRING" id="1265861.BCAMP_03700"/>
<sequence>MEFYYGGKIVSVEQSGYYNFIEFFFRKATHFSVYAIMGAIYILILHAFNMKKQLIWAVAPLTLIFFAISDEWHQSFTANRTPLVTDVMIDTLGICVGIIVTQLLKKA</sequence>
<gene>
    <name evidence="3" type="ORF">BCAMP_03700</name>
</gene>
<dbReference type="PATRIC" id="fig|1265861.3.peg.723"/>
<dbReference type="NCBIfam" id="NF037970">
    <property type="entry name" value="vanZ_1"/>
    <property type="match status" value="1"/>
</dbReference>
<evidence type="ECO:0000313" key="3">
    <source>
        <dbReference type="EMBL" id="EUJ41378.1"/>
    </source>
</evidence>
<protein>
    <recommendedName>
        <fullName evidence="2">VanZ-like domain-containing protein</fullName>
    </recommendedName>
</protein>
<keyword evidence="1" id="KW-0472">Membrane</keyword>
<evidence type="ECO:0000259" key="2">
    <source>
        <dbReference type="Pfam" id="PF04892"/>
    </source>
</evidence>
<keyword evidence="4" id="KW-1185">Reference proteome</keyword>
<dbReference type="InterPro" id="IPR006976">
    <property type="entry name" value="VanZ-like"/>
</dbReference>